<organism evidence="3 4">
    <name type="scientific">Pseudohongiella spirulinae</name>
    <dbReference type="NCBI Taxonomy" id="1249552"/>
    <lineage>
        <taxon>Bacteria</taxon>
        <taxon>Pseudomonadati</taxon>
        <taxon>Pseudomonadota</taxon>
        <taxon>Gammaproteobacteria</taxon>
        <taxon>Pseudomonadales</taxon>
        <taxon>Pseudohongiellaceae</taxon>
        <taxon>Pseudohongiella</taxon>
    </lineage>
</organism>
<dbReference type="AlphaFoldDB" id="A0A0S2KGM5"/>
<dbReference type="Proteomes" id="UP000065641">
    <property type="component" value="Chromosome"/>
</dbReference>
<dbReference type="STRING" id="1249552.PS2015_2848"/>
<evidence type="ECO:0000259" key="2">
    <source>
        <dbReference type="Pfam" id="PF03713"/>
    </source>
</evidence>
<accession>A0A0S2KGM5</accession>
<sequence precursor="true">MFLTEIKTPGQRRRFRLKASAALLFAVTSITAGSVLAQVPIVQPGAPGQASRNLSAEDARNLVSLRYVEADVRFMQGMIAHHAQAIEMTDLVEQRAQRESIKQLAQRIALSQDDEIAMMREWLEARGEPAELPDGGHGMHSRHNHTGLMPGMLTEGDLAALAAAEGAEFDSLFLEFMIKHHEGALTMVDDLLDQPGSAQDSVLFEFANEVTSDQTAEIERMAGMLAGFSPDPRVNLAAGFHDAGQASMNMNLIAALSKPDGFFDPENPAGLPMSRVRALASGGQTQAAELDDEEAEPRPSLLNFANTDLAFAGNRVVAGNYHGFNIYNIDNPLSPELISSVVCPGGQGDVTLYGNLLFMSVEQTRGRLDCGLQGVSDVISDERFRGIRIFDVSNISMPVQVAAVQTCRGSHTHTVVPDPENADRIFLYNSGTSVVRDGEELEGCANDNPFENPETSRFRIDIIEVPLSRPEDSRIVGSPFIFSDPQSGVLAGLWEGGDHGPGTQRTSETNHCHDITAYPEIGLAAGACSGNGILLDISDPQNPVRLDQVVDPGFAYWHSATFNNDGTKVLFTDEWGGGSRPRCRASDPMHWGADAIYDIVDGKLQFRSHYKMPAPQSEQENCVAHNGSLVPVPGRDILAQSWYQGGISVVDFTDSSNPVEIAFFDRGPIDEEKLVMGGYWSAYWHAGYIYGTEIARGLDVFELTPSDYLSENELAAASFFGPDSAYNVQTQTRIEWPAEPVVARAYRDQLMRGNLLDAAQLSALDNALDGAESALAAGRRDAGLATQLRNLAASFNSESESLIGVTRGRYIGIAETLQGIAARL</sequence>
<keyword evidence="4" id="KW-1185">Reference proteome</keyword>
<dbReference type="Gene3D" id="1.20.1260.10">
    <property type="match status" value="1"/>
</dbReference>
<keyword evidence="1" id="KW-0732">Signal</keyword>
<dbReference type="EMBL" id="CP013189">
    <property type="protein sequence ID" value="ALO47478.1"/>
    <property type="molecule type" value="Genomic_DNA"/>
</dbReference>
<dbReference type="Pfam" id="PF03713">
    <property type="entry name" value="DUF305"/>
    <property type="match status" value="1"/>
</dbReference>
<dbReference type="PANTHER" id="PTHR36933">
    <property type="entry name" value="SLL0788 PROTEIN"/>
    <property type="match status" value="1"/>
</dbReference>
<dbReference type="PANTHER" id="PTHR36933:SF1">
    <property type="entry name" value="SLL0788 PROTEIN"/>
    <property type="match status" value="1"/>
</dbReference>
<evidence type="ECO:0000313" key="4">
    <source>
        <dbReference type="Proteomes" id="UP000065641"/>
    </source>
</evidence>
<dbReference type="OrthoDB" id="8603558at2"/>
<feature type="domain" description="DUF305" evidence="2">
    <location>
        <begin position="71"/>
        <end position="225"/>
    </location>
</feature>
<feature type="signal peptide" evidence="1">
    <location>
        <begin position="1"/>
        <end position="37"/>
    </location>
</feature>
<dbReference type="InterPro" id="IPR005183">
    <property type="entry name" value="DUF305_CopM-like"/>
</dbReference>
<feature type="chain" id="PRO_5006601670" description="DUF305 domain-containing protein" evidence="1">
    <location>
        <begin position="38"/>
        <end position="824"/>
    </location>
</feature>
<reference evidence="3 4" key="1">
    <citation type="submission" date="2015-11" db="EMBL/GenBank/DDBJ databases">
        <authorList>
            <person name="Zhang Y."/>
            <person name="Guo Z."/>
        </authorList>
    </citation>
    <scope>NUCLEOTIDE SEQUENCE [LARGE SCALE GENOMIC DNA]</scope>
    <source>
        <strain evidence="3 4">KCTC 32221</strain>
    </source>
</reference>
<dbReference type="PATRIC" id="fig|1249552.3.peg.2875"/>
<evidence type="ECO:0000256" key="1">
    <source>
        <dbReference type="SAM" id="SignalP"/>
    </source>
</evidence>
<protein>
    <recommendedName>
        <fullName evidence="2">DUF305 domain-containing protein</fullName>
    </recommendedName>
</protein>
<proteinExistence type="predicted"/>
<evidence type="ECO:0000313" key="3">
    <source>
        <dbReference type="EMBL" id="ALO47478.1"/>
    </source>
</evidence>
<gene>
    <name evidence="3" type="ORF">PS2015_2848</name>
</gene>
<dbReference type="RefSeq" id="WP_058022866.1">
    <property type="nucleotide sequence ID" value="NZ_CP013189.1"/>
</dbReference>
<dbReference type="InterPro" id="IPR012347">
    <property type="entry name" value="Ferritin-like"/>
</dbReference>
<dbReference type="KEGG" id="pspi:PS2015_2848"/>
<name>A0A0S2KGM5_9GAMM</name>